<reference evidence="2" key="1">
    <citation type="journal article" date="2022" name="Cell">
        <title>Design, construction, and in vivo augmentation of a complex gut microbiome.</title>
        <authorList>
            <person name="Cheng A.G."/>
            <person name="Ho P.Y."/>
            <person name="Aranda-Diaz A."/>
            <person name="Jain S."/>
            <person name="Yu F.B."/>
            <person name="Meng X."/>
            <person name="Wang M."/>
            <person name="Iakiviak M."/>
            <person name="Nagashima K."/>
            <person name="Zhao A."/>
            <person name="Murugkar P."/>
            <person name="Patil A."/>
            <person name="Atabakhsh K."/>
            <person name="Weakley A."/>
            <person name="Yan J."/>
            <person name="Brumbaugh A.R."/>
            <person name="Higginbottom S."/>
            <person name="Dimas A."/>
            <person name="Shiver A.L."/>
            <person name="Deutschbauer A."/>
            <person name="Neff N."/>
            <person name="Sonnenburg J.L."/>
            <person name="Huang K.C."/>
            <person name="Fischbach M.A."/>
        </authorList>
    </citation>
    <scope>NUCLEOTIDE SEQUENCE</scope>
    <source>
        <strain evidence="2">JC50</strain>
    </source>
</reference>
<dbReference type="Pfam" id="PF12728">
    <property type="entry name" value="HTH_17"/>
    <property type="match status" value="1"/>
</dbReference>
<feature type="domain" description="Helix-turn-helix" evidence="1">
    <location>
        <begin position="42"/>
        <end position="91"/>
    </location>
</feature>
<dbReference type="PANTHER" id="PTHR34585:SF22">
    <property type="entry name" value="HELIX-TURN-HELIX DOMAIN-CONTAINING PROTEIN"/>
    <property type="match status" value="1"/>
</dbReference>
<organism evidence="2 3">
    <name type="scientific">Alistipes senegalensis JC50</name>
    <dbReference type="NCBI Taxonomy" id="1033732"/>
    <lineage>
        <taxon>Bacteria</taxon>
        <taxon>Pseudomonadati</taxon>
        <taxon>Bacteroidota</taxon>
        <taxon>Bacteroidia</taxon>
        <taxon>Bacteroidales</taxon>
        <taxon>Rikenellaceae</taxon>
        <taxon>Alistipes</taxon>
    </lineage>
</organism>
<gene>
    <name evidence="2" type="ORF">NQ519_12780</name>
</gene>
<accession>A0ABY5V5R7</accession>
<evidence type="ECO:0000313" key="3">
    <source>
        <dbReference type="Proteomes" id="UP001058267"/>
    </source>
</evidence>
<dbReference type="SUPFAM" id="SSF46955">
    <property type="entry name" value="Putative DNA-binding domain"/>
    <property type="match status" value="1"/>
</dbReference>
<keyword evidence="3" id="KW-1185">Reference proteome</keyword>
<protein>
    <submittedName>
        <fullName evidence="2">Helix-turn-helix domain-containing protein</fullName>
    </submittedName>
</protein>
<name>A0ABY5V5R7_9BACT</name>
<dbReference type="InterPro" id="IPR041657">
    <property type="entry name" value="HTH_17"/>
</dbReference>
<proteinExistence type="predicted"/>
<sequence>MSDVITKRSEEFKELTDWMVQTTREIETAMKHLRPTIGQEHYLTGDEICRRFHVCKRTLQTLRDTKAIPYTTLGGKILYPESGIFEVLKKNYRDFRHWNK</sequence>
<evidence type="ECO:0000259" key="1">
    <source>
        <dbReference type="Pfam" id="PF12728"/>
    </source>
</evidence>
<dbReference type="RefSeq" id="WP_019150769.1">
    <property type="nucleotide sequence ID" value="NZ_CP102252.1"/>
</dbReference>
<dbReference type="EMBL" id="CP102252">
    <property type="protein sequence ID" value="UWN64613.1"/>
    <property type="molecule type" value="Genomic_DNA"/>
</dbReference>
<dbReference type="InterPro" id="IPR009061">
    <property type="entry name" value="DNA-bd_dom_put_sf"/>
</dbReference>
<evidence type="ECO:0000313" key="2">
    <source>
        <dbReference type="EMBL" id="UWN64613.1"/>
    </source>
</evidence>
<dbReference type="PANTHER" id="PTHR34585">
    <property type="match status" value="1"/>
</dbReference>
<dbReference type="Proteomes" id="UP001058267">
    <property type="component" value="Chromosome"/>
</dbReference>